<keyword evidence="2" id="KW-0808">Transferase</keyword>
<dbReference type="EMBL" id="DRTT01000048">
    <property type="protein sequence ID" value="HHF98160.1"/>
    <property type="molecule type" value="Genomic_DNA"/>
</dbReference>
<dbReference type="GO" id="GO:0052381">
    <property type="term" value="F:tRNA dimethylallyltransferase activity"/>
    <property type="evidence" value="ECO:0007669"/>
    <property type="project" value="TreeGrafter"/>
</dbReference>
<dbReference type="Gene3D" id="3.40.50.300">
    <property type="entry name" value="P-loop containing nucleotide triphosphate hydrolases"/>
    <property type="match status" value="1"/>
</dbReference>
<evidence type="ECO:0000256" key="3">
    <source>
        <dbReference type="ARBA" id="ARBA00022741"/>
    </source>
</evidence>
<comment type="caution">
    <text evidence="5">The sequence shown here is derived from an EMBL/GenBank/DDBJ whole genome shotgun (WGS) entry which is preliminary data.</text>
</comment>
<evidence type="ECO:0000256" key="4">
    <source>
        <dbReference type="ARBA" id="ARBA00022840"/>
    </source>
</evidence>
<dbReference type="AlphaFoldDB" id="A0A7V5LZ40"/>
<evidence type="ECO:0000313" key="5">
    <source>
        <dbReference type="EMBL" id="HHF98160.1"/>
    </source>
</evidence>
<evidence type="ECO:0000256" key="2">
    <source>
        <dbReference type="ARBA" id="ARBA00022679"/>
    </source>
</evidence>
<dbReference type="Pfam" id="PF01715">
    <property type="entry name" value="IPPT"/>
    <property type="match status" value="1"/>
</dbReference>
<dbReference type="PANTHER" id="PTHR11088:SF60">
    <property type="entry name" value="TRNA DIMETHYLALLYLTRANSFERASE"/>
    <property type="match status" value="1"/>
</dbReference>
<feature type="non-terminal residue" evidence="5">
    <location>
        <position position="75"/>
    </location>
</feature>
<keyword evidence="4" id="KW-0067">ATP-binding</keyword>
<dbReference type="GO" id="GO:0006400">
    <property type="term" value="P:tRNA modification"/>
    <property type="evidence" value="ECO:0007669"/>
    <property type="project" value="TreeGrafter"/>
</dbReference>
<reference evidence="5" key="1">
    <citation type="journal article" date="2020" name="mSystems">
        <title>Genome- and Community-Level Interaction Insights into Carbon Utilization and Element Cycling Functions of Hydrothermarchaeota in Hydrothermal Sediment.</title>
        <authorList>
            <person name="Zhou Z."/>
            <person name="Liu Y."/>
            <person name="Xu W."/>
            <person name="Pan J."/>
            <person name="Luo Z.H."/>
            <person name="Li M."/>
        </authorList>
    </citation>
    <scope>NUCLEOTIDE SEQUENCE [LARGE SCALE GENOMIC DNA]</scope>
    <source>
        <strain evidence="5">HyVt-92</strain>
    </source>
</reference>
<dbReference type="Proteomes" id="UP000886070">
    <property type="component" value="Unassembled WGS sequence"/>
</dbReference>
<dbReference type="InterPro" id="IPR039657">
    <property type="entry name" value="Dimethylallyltransferase"/>
</dbReference>
<sequence length="75" mass="8169">MNGEKKRLNTVLVITGPTGAGKTKIALSLAKKVRTEIISADSRQIYKGMDIGTDKVSEDIRKEIPHHLIDVALPS</sequence>
<gene>
    <name evidence="5" type="ORF">ENL39_01565</name>
</gene>
<name>A0A7V5LZ40_UNCAE</name>
<dbReference type="SUPFAM" id="SSF52540">
    <property type="entry name" value="P-loop containing nucleoside triphosphate hydrolases"/>
    <property type="match status" value="1"/>
</dbReference>
<protein>
    <submittedName>
        <fullName evidence="5">tRNA (Adenosine(37)-N6)-dimethylallyltransferase MiaA</fullName>
    </submittedName>
</protein>
<keyword evidence="3" id="KW-0547">Nucleotide-binding</keyword>
<dbReference type="PANTHER" id="PTHR11088">
    <property type="entry name" value="TRNA DIMETHYLALLYLTRANSFERASE"/>
    <property type="match status" value="1"/>
</dbReference>
<organism evidence="5">
    <name type="scientific">Aerophobetes bacterium</name>
    <dbReference type="NCBI Taxonomy" id="2030807"/>
    <lineage>
        <taxon>Bacteria</taxon>
        <taxon>Candidatus Aerophobota</taxon>
    </lineage>
</organism>
<proteinExistence type="inferred from homology"/>
<accession>A0A7V5LZ40</accession>
<comment type="similarity">
    <text evidence="1">Belongs to the IPP transferase family.</text>
</comment>
<evidence type="ECO:0000256" key="1">
    <source>
        <dbReference type="ARBA" id="ARBA00005842"/>
    </source>
</evidence>
<dbReference type="GO" id="GO:0005524">
    <property type="term" value="F:ATP binding"/>
    <property type="evidence" value="ECO:0007669"/>
    <property type="project" value="UniProtKB-KW"/>
</dbReference>
<dbReference type="InterPro" id="IPR027417">
    <property type="entry name" value="P-loop_NTPase"/>
</dbReference>